<evidence type="ECO:0000313" key="5">
    <source>
        <dbReference type="Proteomes" id="UP000076798"/>
    </source>
</evidence>
<dbReference type="SMART" id="SM00236">
    <property type="entry name" value="fCBD"/>
    <property type="match status" value="1"/>
</dbReference>
<feature type="domain" description="CBM1" evidence="3">
    <location>
        <begin position="160"/>
        <end position="197"/>
    </location>
</feature>
<dbReference type="EMBL" id="KV428076">
    <property type="protein sequence ID" value="KZT37773.1"/>
    <property type="molecule type" value="Genomic_DNA"/>
</dbReference>
<protein>
    <recommendedName>
        <fullName evidence="3">CBM1 domain-containing protein</fullName>
    </recommendedName>
</protein>
<dbReference type="InterPro" id="IPR035971">
    <property type="entry name" value="CBD_sf"/>
</dbReference>
<keyword evidence="5" id="KW-1185">Reference proteome</keyword>
<dbReference type="GO" id="GO:0005576">
    <property type="term" value="C:extracellular region"/>
    <property type="evidence" value="ECO:0007669"/>
    <property type="project" value="InterPro"/>
</dbReference>
<evidence type="ECO:0000313" key="4">
    <source>
        <dbReference type="EMBL" id="KZT37773.1"/>
    </source>
</evidence>
<dbReference type="Proteomes" id="UP000076798">
    <property type="component" value="Unassembled WGS sequence"/>
</dbReference>
<dbReference type="GO" id="GO:0030248">
    <property type="term" value="F:cellulose binding"/>
    <property type="evidence" value="ECO:0007669"/>
    <property type="project" value="InterPro"/>
</dbReference>
<feature type="chain" id="PRO_5007871780" description="CBM1 domain-containing protein" evidence="2">
    <location>
        <begin position="22"/>
        <end position="207"/>
    </location>
</feature>
<organism evidence="4 5">
    <name type="scientific">Sistotremastrum suecicum HHB10207 ss-3</name>
    <dbReference type="NCBI Taxonomy" id="1314776"/>
    <lineage>
        <taxon>Eukaryota</taxon>
        <taxon>Fungi</taxon>
        <taxon>Dikarya</taxon>
        <taxon>Basidiomycota</taxon>
        <taxon>Agaricomycotina</taxon>
        <taxon>Agaricomycetes</taxon>
        <taxon>Sistotremastrales</taxon>
        <taxon>Sistotremastraceae</taxon>
        <taxon>Sistotremastrum</taxon>
    </lineage>
</organism>
<dbReference type="AlphaFoldDB" id="A0A166CSN1"/>
<evidence type="ECO:0000256" key="1">
    <source>
        <dbReference type="ARBA" id="ARBA00022729"/>
    </source>
</evidence>
<sequence>MFFTSLANVFVLLGILNHAEASSTTPPSSSSTCLTTSVVTNTITSYSGCQTPTPYQICSTTDYLLTKTECPTPEVLSIGFTPTPTTAKTFCPHTVQTIYETECTSVTPTFTCTTSGSPVVTTTKITTTVPCPRYVSHSSSTSSDLNLIHYSTSTHAPTLTTQTPYGQCGGTDYYGPTLCPTLYRCSAVVPSYYSQCLNSSVTSTTTH</sequence>
<dbReference type="InterPro" id="IPR000254">
    <property type="entry name" value="CBD"/>
</dbReference>
<reference evidence="4 5" key="1">
    <citation type="journal article" date="2016" name="Mol. Biol. Evol.">
        <title>Comparative Genomics of Early-Diverging Mushroom-Forming Fungi Provides Insights into the Origins of Lignocellulose Decay Capabilities.</title>
        <authorList>
            <person name="Nagy L.G."/>
            <person name="Riley R."/>
            <person name="Tritt A."/>
            <person name="Adam C."/>
            <person name="Daum C."/>
            <person name="Floudas D."/>
            <person name="Sun H."/>
            <person name="Yadav J.S."/>
            <person name="Pangilinan J."/>
            <person name="Larsson K.H."/>
            <person name="Matsuura K."/>
            <person name="Barry K."/>
            <person name="Labutti K."/>
            <person name="Kuo R."/>
            <person name="Ohm R.A."/>
            <person name="Bhattacharya S.S."/>
            <person name="Shirouzu T."/>
            <person name="Yoshinaga Y."/>
            <person name="Martin F.M."/>
            <person name="Grigoriev I.V."/>
            <person name="Hibbett D.S."/>
        </authorList>
    </citation>
    <scope>NUCLEOTIDE SEQUENCE [LARGE SCALE GENOMIC DNA]</scope>
    <source>
        <strain evidence="4 5">HHB10207 ss-3</strain>
    </source>
</reference>
<accession>A0A166CSN1</accession>
<feature type="signal peptide" evidence="2">
    <location>
        <begin position="1"/>
        <end position="21"/>
    </location>
</feature>
<name>A0A166CSN1_9AGAM</name>
<keyword evidence="1 2" id="KW-0732">Signal</keyword>
<evidence type="ECO:0000256" key="2">
    <source>
        <dbReference type="SAM" id="SignalP"/>
    </source>
</evidence>
<gene>
    <name evidence="4" type="ORF">SISSUDRAFT_1047968</name>
</gene>
<evidence type="ECO:0000259" key="3">
    <source>
        <dbReference type="PROSITE" id="PS51164"/>
    </source>
</evidence>
<proteinExistence type="predicted"/>
<dbReference type="SUPFAM" id="SSF57180">
    <property type="entry name" value="Cellulose-binding domain"/>
    <property type="match status" value="1"/>
</dbReference>
<dbReference type="PROSITE" id="PS51164">
    <property type="entry name" value="CBM1_2"/>
    <property type="match status" value="1"/>
</dbReference>
<dbReference type="OrthoDB" id="5286354at2759"/>
<dbReference type="GO" id="GO:0005975">
    <property type="term" value="P:carbohydrate metabolic process"/>
    <property type="evidence" value="ECO:0007669"/>
    <property type="project" value="InterPro"/>
</dbReference>
<dbReference type="Pfam" id="PF00734">
    <property type="entry name" value="CBM_1"/>
    <property type="match status" value="1"/>
</dbReference>